<dbReference type="SMART" id="SM00422">
    <property type="entry name" value="HTH_MERR"/>
    <property type="match status" value="1"/>
</dbReference>
<keyword evidence="7" id="KW-1185">Reference proteome</keyword>
<dbReference type="PANTHER" id="PTHR30204:SF69">
    <property type="entry name" value="MERR-FAMILY TRANSCRIPTIONAL REGULATOR"/>
    <property type="match status" value="1"/>
</dbReference>
<dbReference type="SUPFAM" id="SSF46955">
    <property type="entry name" value="Putative DNA-binding domain"/>
    <property type="match status" value="1"/>
</dbReference>
<keyword evidence="3" id="KW-0238">DNA-binding</keyword>
<accession>A0ABN8BMH9</accession>
<keyword evidence="2" id="KW-0805">Transcription regulation</keyword>
<name>A0ABN8BMH9_9LACO</name>
<comment type="caution">
    <text evidence="6">The sequence shown here is derived from an EMBL/GenBank/DDBJ whole genome shotgun (WGS) entry which is preliminary data.</text>
</comment>
<proteinExistence type="predicted"/>
<evidence type="ECO:0000256" key="3">
    <source>
        <dbReference type="ARBA" id="ARBA00023125"/>
    </source>
</evidence>
<feature type="domain" description="HTH merR-type" evidence="5">
    <location>
        <begin position="6"/>
        <end position="72"/>
    </location>
</feature>
<gene>
    <name evidence="6" type="ORF">WGH24286_00036</name>
</gene>
<evidence type="ECO:0000313" key="7">
    <source>
        <dbReference type="Proteomes" id="UP000789719"/>
    </source>
</evidence>
<evidence type="ECO:0000313" key="6">
    <source>
        <dbReference type="EMBL" id="CAH0417624.1"/>
    </source>
</evidence>
<evidence type="ECO:0000259" key="5">
    <source>
        <dbReference type="PROSITE" id="PS50937"/>
    </source>
</evidence>
<dbReference type="RefSeq" id="WP_230097756.1">
    <property type="nucleotide sequence ID" value="NZ_CAKKNT010000001.1"/>
</dbReference>
<evidence type="ECO:0000256" key="2">
    <source>
        <dbReference type="ARBA" id="ARBA00023015"/>
    </source>
</evidence>
<evidence type="ECO:0000256" key="1">
    <source>
        <dbReference type="ARBA" id="ARBA00022491"/>
    </source>
</evidence>
<dbReference type="PROSITE" id="PS50937">
    <property type="entry name" value="HTH_MERR_2"/>
    <property type="match status" value="1"/>
</dbReference>
<reference evidence="6 7" key="1">
    <citation type="submission" date="2021-11" db="EMBL/GenBank/DDBJ databases">
        <authorList>
            <person name="Depoorter E."/>
        </authorList>
    </citation>
    <scope>NUCLEOTIDE SEQUENCE [LARGE SCALE GENOMIC DNA]</scope>
    <source>
        <strain evidence="6 7">LMG 24286</strain>
    </source>
</reference>
<dbReference type="InterPro" id="IPR047057">
    <property type="entry name" value="MerR_fam"/>
</dbReference>
<protein>
    <recommendedName>
        <fullName evidence="5">HTH merR-type domain-containing protein</fullName>
    </recommendedName>
</protein>
<evidence type="ECO:0000256" key="4">
    <source>
        <dbReference type="ARBA" id="ARBA00023163"/>
    </source>
</evidence>
<dbReference type="Gene3D" id="1.10.1660.10">
    <property type="match status" value="1"/>
</dbReference>
<organism evidence="6 7">
    <name type="scientific">Periweissella ghanensis</name>
    <dbReference type="NCBI Taxonomy" id="467997"/>
    <lineage>
        <taxon>Bacteria</taxon>
        <taxon>Bacillati</taxon>
        <taxon>Bacillota</taxon>
        <taxon>Bacilli</taxon>
        <taxon>Lactobacillales</taxon>
        <taxon>Lactobacillaceae</taxon>
        <taxon>Periweissella</taxon>
    </lineage>
</organism>
<keyword evidence="4" id="KW-0804">Transcription</keyword>
<dbReference type="Pfam" id="PF00376">
    <property type="entry name" value="MerR"/>
    <property type="match status" value="1"/>
</dbReference>
<dbReference type="InterPro" id="IPR009061">
    <property type="entry name" value="DNA-bd_dom_put_sf"/>
</dbReference>
<sequence length="244" mass="27821">MDKITTISDVSKALGIPASTLRYWDKQGLLRFERGANNYREFSFETMLDICNVMLLRDLEVPLAVLKQRQAMTLADLDTMFKQTKDHLEATMQELQQVITRINTRQQTLQKLVSLKAQKPTVITQQLLPIQTFNFTNKASVQQYLADPTKSADILAVHGDNSYTCGIFTPIVTTTELRAGDVVPKQYLHGVTWHNKTQAPQIDDLLAQSGLTLSQIGTVIFQYLMSINEDGQYRDYFEVWLELK</sequence>
<keyword evidence="1" id="KW-0678">Repressor</keyword>
<dbReference type="PANTHER" id="PTHR30204">
    <property type="entry name" value="REDOX-CYCLING DRUG-SENSING TRANSCRIPTIONAL ACTIVATOR SOXR"/>
    <property type="match status" value="1"/>
</dbReference>
<dbReference type="EMBL" id="CAKKNT010000001">
    <property type="protein sequence ID" value="CAH0417624.1"/>
    <property type="molecule type" value="Genomic_DNA"/>
</dbReference>
<dbReference type="Proteomes" id="UP000789719">
    <property type="component" value="Unassembled WGS sequence"/>
</dbReference>
<dbReference type="InterPro" id="IPR000551">
    <property type="entry name" value="MerR-type_HTH_dom"/>
</dbReference>